<evidence type="ECO:0000256" key="2">
    <source>
        <dbReference type="ARBA" id="ARBA00022980"/>
    </source>
</evidence>
<dbReference type="GO" id="GO:1990904">
    <property type="term" value="C:ribonucleoprotein complex"/>
    <property type="evidence" value="ECO:0007669"/>
    <property type="project" value="UniProtKB-KW"/>
</dbReference>
<dbReference type="GO" id="GO:0006412">
    <property type="term" value="P:translation"/>
    <property type="evidence" value="ECO:0007669"/>
    <property type="project" value="InterPro"/>
</dbReference>
<evidence type="ECO:0000256" key="4">
    <source>
        <dbReference type="ARBA" id="ARBA00035311"/>
    </source>
</evidence>
<proteinExistence type="inferred from homology"/>
<sequence>MFLKNKNIYGRVIKKKIKKIIVLIKKSIILPIYKKKIIIYSKICAFDMYNESSFGDYIILRKTRPISKTIFWILFKIIEKVKII</sequence>
<dbReference type="Gene3D" id="2.40.50.140">
    <property type="entry name" value="Nucleic acid-binding proteins"/>
    <property type="match status" value="1"/>
</dbReference>
<gene>
    <name evidence="5" type="primary">rpsQ</name>
    <name evidence="5" type="ORF">A33Y_0184</name>
</gene>
<evidence type="ECO:0000256" key="3">
    <source>
        <dbReference type="ARBA" id="ARBA00023274"/>
    </source>
</evidence>
<protein>
    <recommendedName>
        <fullName evidence="4">30S ribosomal protein S17</fullName>
    </recommendedName>
</protein>
<dbReference type="InterPro" id="IPR019979">
    <property type="entry name" value="Ribosomal_uS17_CS"/>
</dbReference>
<dbReference type="GO" id="GO:0005840">
    <property type="term" value="C:ribosome"/>
    <property type="evidence" value="ECO:0007669"/>
    <property type="project" value="UniProtKB-KW"/>
</dbReference>
<dbReference type="STRING" id="1202537.A33Y_0184"/>
<dbReference type="EMBL" id="CP003542">
    <property type="protein sequence ID" value="AFP83821.1"/>
    <property type="molecule type" value="Genomic_DNA"/>
</dbReference>
<dbReference type="InterPro" id="IPR000266">
    <property type="entry name" value="Ribosomal_uS17"/>
</dbReference>
<dbReference type="PROSITE" id="PS00056">
    <property type="entry name" value="RIBOSOMAL_S17"/>
    <property type="match status" value="1"/>
</dbReference>
<dbReference type="Proteomes" id="UP000003931">
    <property type="component" value="Chromosome"/>
</dbReference>
<reference evidence="5 6" key="1">
    <citation type="journal article" date="2012" name="Mol. Biol. Evol.">
        <title>Genome reduction and co-evolution between the primary and secondary bacterial symbionts of psyllids.</title>
        <authorList>
            <person name="Sloan D.B."/>
            <person name="Moran N.A."/>
        </authorList>
    </citation>
    <scope>NUCLEOTIDE SEQUENCE [LARGE SCALE GENOMIC DNA]</scope>
    <source>
        <strain evidence="5 6">CS</strain>
    </source>
</reference>
<evidence type="ECO:0000313" key="5">
    <source>
        <dbReference type="EMBL" id="AFP83821.1"/>
    </source>
</evidence>
<name>J7GWJ0_CARRU</name>
<dbReference type="PATRIC" id="fig|1202537.3.peg.156"/>
<dbReference type="HOGENOM" id="CLU_073626_1_1_6"/>
<dbReference type="SUPFAM" id="SSF50249">
    <property type="entry name" value="Nucleic acid-binding proteins"/>
    <property type="match status" value="1"/>
</dbReference>
<dbReference type="InterPro" id="IPR012340">
    <property type="entry name" value="NA-bd_OB-fold"/>
</dbReference>
<keyword evidence="3" id="KW-0687">Ribonucleoprotein</keyword>
<organism evidence="5 6">
    <name type="scientific">Candidatus Carsonella ruddii CS isolate Thao2000</name>
    <dbReference type="NCBI Taxonomy" id="1202537"/>
    <lineage>
        <taxon>Bacteria</taxon>
        <taxon>Pseudomonadati</taxon>
        <taxon>Pseudomonadota</taxon>
        <taxon>Gammaproteobacteria</taxon>
        <taxon>Oceanospirillales</taxon>
        <taxon>Halomonadaceae</taxon>
        <taxon>Zymobacter group</taxon>
        <taxon>Candidatus Carsonella</taxon>
    </lineage>
</organism>
<dbReference type="RefSeq" id="WP_014887122.1">
    <property type="nucleotide sequence ID" value="NC_018415.1"/>
</dbReference>
<dbReference type="AlphaFoldDB" id="J7GWJ0"/>
<dbReference type="GO" id="GO:0003735">
    <property type="term" value="F:structural constituent of ribosome"/>
    <property type="evidence" value="ECO:0007669"/>
    <property type="project" value="InterPro"/>
</dbReference>
<evidence type="ECO:0000313" key="6">
    <source>
        <dbReference type="Proteomes" id="UP000003931"/>
    </source>
</evidence>
<comment type="similarity">
    <text evidence="1">Belongs to the universal ribosomal protein uS17 family.</text>
</comment>
<accession>J7GWJ0</accession>
<dbReference type="KEGG" id="crc:A33Y_0184"/>
<evidence type="ECO:0000256" key="1">
    <source>
        <dbReference type="ARBA" id="ARBA00010254"/>
    </source>
</evidence>
<dbReference type="OrthoDB" id="9811714at2"/>
<dbReference type="Pfam" id="PF00366">
    <property type="entry name" value="Ribosomal_S17"/>
    <property type="match status" value="1"/>
</dbReference>
<keyword evidence="2 5" id="KW-0689">Ribosomal protein</keyword>